<reference evidence="3 4" key="1">
    <citation type="submission" date="2016-06" db="EMBL/GenBank/DDBJ databases">
        <authorList>
            <person name="Kjaerup R.B."/>
            <person name="Dalgaard T.S."/>
            <person name="Juul-Madsen H.R."/>
        </authorList>
    </citation>
    <scope>NUCLEOTIDE SEQUENCE [LARGE SCALE GENOMIC DNA]</scope>
    <source>
        <strain evidence="3 4">1245335.1</strain>
    </source>
</reference>
<feature type="transmembrane region" description="Helical" evidence="1">
    <location>
        <begin position="128"/>
        <end position="152"/>
    </location>
</feature>
<dbReference type="RefSeq" id="WP_065037382.1">
    <property type="nucleotide sequence ID" value="NZ_LZLR01000189.1"/>
</dbReference>
<comment type="caution">
    <text evidence="3">The sequence shown here is derived from an EMBL/GenBank/DDBJ whole genome shotgun (WGS) entry which is preliminary data.</text>
</comment>
<keyword evidence="1" id="KW-0812">Transmembrane</keyword>
<dbReference type="Proteomes" id="UP000093819">
    <property type="component" value="Unassembled WGS sequence"/>
</dbReference>
<dbReference type="AlphaFoldDB" id="A0A1A3NAF4"/>
<accession>A0A1A3NAF4</accession>
<dbReference type="EMBL" id="LZLR01000189">
    <property type="protein sequence ID" value="OBK17342.1"/>
    <property type="molecule type" value="Genomic_DNA"/>
</dbReference>
<dbReference type="OrthoDB" id="4752470at2"/>
<gene>
    <name evidence="3" type="ORF">A5635_05465</name>
</gene>
<name>A0A1A3NAF4_MYCAS</name>
<evidence type="ECO:0000313" key="4">
    <source>
        <dbReference type="Proteomes" id="UP000093819"/>
    </source>
</evidence>
<organism evidence="3 4">
    <name type="scientific">Mycobacterium asiaticum</name>
    <dbReference type="NCBI Taxonomy" id="1790"/>
    <lineage>
        <taxon>Bacteria</taxon>
        <taxon>Bacillati</taxon>
        <taxon>Actinomycetota</taxon>
        <taxon>Actinomycetes</taxon>
        <taxon>Mycobacteriales</taxon>
        <taxon>Mycobacteriaceae</taxon>
        <taxon>Mycobacterium</taxon>
    </lineage>
</organism>
<keyword evidence="1" id="KW-0472">Membrane</keyword>
<proteinExistence type="predicted"/>
<sequence>MSNVMATPELIKAAATELATVGSTLGAAHIEAAGPTLAIQPAAADEVSAAIAQLFSREGEHYQQTAGHAAAFHDQFVQHLTAAAGTYASAETGNAALLQPVAVSAGSAAANVLGVTIPTTLEEITAPLLGILLALVLGPPVVLSLAVLVYGLPTILQLLTPVTAGAG</sequence>
<evidence type="ECO:0000256" key="1">
    <source>
        <dbReference type="SAM" id="Phobius"/>
    </source>
</evidence>
<dbReference type="InterPro" id="IPR000084">
    <property type="entry name" value="PE-PGRS_N"/>
</dbReference>
<evidence type="ECO:0000313" key="3">
    <source>
        <dbReference type="EMBL" id="OBK17342.1"/>
    </source>
</evidence>
<dbReference type="SUPFAM" id="SSF140459">
    <property type="entry name" value="PE/PPE dimer-like"/>
    <property type="match status" value="1"/>
</dbReference>
<keyword evidence="1" id="KW-1133">Transmembrane helix</keyword>
<evidence type="ECO:0000259" key="2">
    <source>
        <dbReference type="Pfam" id="PF00934"/>
    </source>
</evidence>
<dbReference type="Pfam" id="PF00934">
    <property type="entry name" value="PE"/>
    <property type="match status" value="1"/>
</dbReference>
<dbReference type="Gene3D" id="1.10.287.850">
    <property type="entry name" value="HP0062-like domain"/>
    <property type="match status" value="1"/>
</dbReference>
<dbReference type="InterPro" id="IPR038332">
    <property type="entry name" value="PPE_sf"/>
</dbReference>
<protein>
    <recommendedName>
        <fullName evidence="2">PE domain-containing protein</fullName>
    </recommendedName>
</protein>
<feature type="domain" description="PE" evidence="2">
    <location>
        <begin position="4"/>
        <end position="94"/>
    </location>
</feature>